<reference evidence="12 13" key="1">
    <citation type="submission" date="2011-09" db="EMBL/GenBank/DDBJ databases">
        <title>The permanent draft genome of Caldithrix abyssi DSM 13497.</title>
        <authorList>
            <consortium name="US DOE Joint Genome Institute (JGI-PGF)"/>
            <person name="Lucas S."/>
            <person name="Han J."/>
            <person name="Lapidus A."/>
            <person name="Bruce D."/>
            <person name="Goodwin L."/>
            <person name="Pitluck S."/>
            <person name="Peters L."/>
            <person name="Kyrpides N."/>
            <person name="Mavromatis K."/>
            <person name="Ivanova N."/>
            <person name="Mikhailova N."/>
            <person name="Chertkov O."/>
            <person name="Detter J.C."/>
            <person name="Tapia R."/>
            <person name="Han C."/>
            <person name="Land M."/>
            <person name="Hauser L."/>
            <person name="Markowitz V."/>
            <person name="Cheng J.-F."/>
            <person name="Hugenholtz P."/>
            <person name="Woyke T."/>
            <person name="Wu D."/>
            <person name="Spring S."/>
            <person name="Brambilla E."/>
            <person name="Klenk H.-P."/>
            <person name="Eisen J.A."/>
        </authorList>
    </citation>
    <scope>NUCLEOTIDE SEQUENCE [LARGE SCALE GENOMIC DNA]</scope>
    <source>
        <strain evidence="12 13">DSM 13497</strain>
    </source>
</reference>
<dbReference type="InterPro" id="IPR048279">
    <property type="entry name" value="MdtK-like"/>
</dbReference>
<gene>
    <name evidence="11" type="ORF">Cabys_604</name>
    <name evidence="12" type="ORF">Calab_1854</name>
</gene>
<keyword evidence="8 10" id="KW-0472">Membrane</keyword>
<dbReference type="EMBL" id="CP018099">
    <property type="protein sequence ID" value="APF17355.1"/>
    <property type="molecule type" value="Genomic_DNA"/>
</dbReference>
<dbReference type="Proteomes" id="UP000183868">
    <property type="component" value="Chromosome"/>
</dbReference>
<feature type="transmembrane region" description="Helical" evidence="10">
    <location>
        <begin position="362"/>
        <end position="383"/>
    </location>
</feature>
<dbReference type="PaxDb" id="880073-Calab_1854"/>
<keyword evidence="13" id="KW-1185">Reference proteome</keyword>
<dbReference type="PIRSF" id="PIRSF006603">
    <property type="entry name" value="DinF"/>
    <property type="match status" value="1"/>
</dbReference>
<evidence type="ECO:0000256" key="2">
    <source>
        <dbReference type="ARBA" id="ARBA00008417"/>
    </source>
</evidence>
<feature type="transmembrane region" description="Helical" evidence="10">
    <location>
        <begin position="52"/>
        <end position="76"/>
    </location>
</feature>
<feature type="transmembrane region" description="Helical" evidence="10">
    <location>
        <begin position="420"/>
        <end position="440"/>
    </location>
</feature>
<feature type="transmembrane region" description="Helical" evidence="10">
    <location>
        <begin position="258"/>
        <end position="282"/>
    </location>
</feature>
<dbReference type="KEGG" id="caby:Cabys_604"/>
<dbReference type="OrthoDB" id="9811110at2"/>
<dbReference type="Proteomes" id="UP000004671">
    <property type="component" value="Chromosome"/>
</dbReference>
<evidence type="ECO:0000256" key="9">
    <source>
        <dbReference type="ARBA" id="ARBA00023251"/>
    </source>
</evidence>
<evidence type="ECO:0000256" key="3">
    <source>
        <dbReference type="ARBA" id="ARBA00022106"/>
    </source>
</evidence>
<comment type="similarity">
    <text evidence="2">Belongs to the multi antimicrobial extrusion (MATE) (TC 2.A.66.1) family. MepA subfamily.</text>
</comment>
<feature type="transmembrane region" description="Helical" evidence="10">
    <location>
        <begin position="390"/>
        <end position="414"/>
    </location>
</feature>
<feature type="transmembrane region" description="Helical" evidence="10">
    <location>
        <begin position="288"/>
        <end position="310"/>
    </location>
</feature>
<evidence type="ECO:0000313" key="11">
    <source>
        <dbReference type="EMBL" id="APF17355.1"/>
    </source>
</evidence>
<dbReference type="GO" id="GO:0005886">
    <property type="term" value="C:plasma membrane"/>
    <property type="evidence" value="ECO:0007669"/>
    <property type="project" value="UniProtKB-SubCell"/>
</dbReference>
<dbReference type="eggNOG" id="COG0534">
    <property type="taxonomic scope" value="Bacteria"/>
</dbReference>
<proteinExistence type="inferred from homology"/>
<dbReference type="InterPro" id="IPR045070">
    <property type="entry name" value="MATE_MepA-like"/>
</dbReference>
<keyword evidence="4" id="KW-0813">Transport</keyword>
<organism evidence="12 13">
    <name type="scientific">Caldithrix abyssi DSM 13497</name>
    <dbReference type="NCBI Taxonomy" id="880073"/>
    <lineage>
        <taxon>Bacteria</taxon>
        <taxon>Pseudomonadati</taxon>
        <taxon>Calditrichota</taxon>
        <taxon>Calditrichia</taxon>
        <taxon>Calditrichales</taxon>
        <taxon>Calditrichaceae</taxon>
        <taxon>Caldithrix</taxon>
    </lineage>
</organism>
<evidence type="ECO:0000313" key="12">
    <source>
        <dbReference type="EMBL" id="EHO41468.1"/>
    </source>
</evidence>
<name>H1XTJ3_CALAY</name>
<dbReference type="GO" id="GO:0046677">
    <property type="term" value="P:response to antibiotic"/>
    <property type="evidence" value="ECO:0007669"/>
    <property type="project" value="UniProtKB-KW"/>
</dbReference>
<evidence type="ECO:0000256" key="6">
    <source>
        <dbReference type="ARBA" id="ARBA00022692"/>
    </source>
</evidence>
<protein>
    <recommendedName>
        <fullName evidence="3">Multidrug export protein MepA</fullName>
    </recommendedName>
</protein>
<dbReference type="STRING" id="880073.Cabys_604"/>
<evidence type="ECO:0000256" key="5">
    <source>
        <dbReference type="ARBA" id="ARBA00022475"/>
    </source>
</evidence>
<dbReference type="InParanoid" id="H1XTJ3"/>
<dbReference type="InterPro" id="IPR002528">
    <property type="entry name" value="MATE_fam"/>
</dbReference>
<evidence type="ECO:0000256" key="8">
    <source>
        <dbReference type="ARBA" id="ARBA00023136"/>
    </source>
</evidence>
<evidence type="ECO:0000313" key="14">
    <source>
        <dbReference type="Proteomes" id="UP000183868"/>
    </source>
</evidence>
<feature type="transmembrane region" description="Helical" evidence="10">
    <location>
        <begin position="169"/>
        <end position="192"/>
    </location>
</feature>
<dbReference type="AlphaFoldDB" id="H1XTJ3"/>
<keyword evidence="7 10" id="KW-1133">Transmembrane helix</keyword>
<dbReference type="GO" id="GO:0042910">
    <property type="term" value="F:xenobiotic transmembrane transporter activity"/>
    <property type="evidence" value="ECO:0007669"/>
    <property type="project" value="InterPro"/>
</dbReference>
<sequence>MKPAAKSSRALGEEKIGPLLFRLSVPATVGMLAMALYNVVDTIFIGRGLGALAIAGVSIVMPIQMLIFSLSQTLGLGAASIISRRLGAKDLGGAKNAFGNVLLLNIVISSLIVFLGYLFAEELLYLFGSQGAMVSYAHDYFVYILFGTPFLMFDMILNNVNRAEGNIKFAMMTMVMAAVLNIIFDPIFIFTLKLGVKGAALASVLSQFLTLLVLLYYFYSGRSNLTFEWKYFSPNFKVMKEILAIGASSFARHGAASVLAAILNHSLFIFGGEMAVAIYGIINRILRMTFMPLFGLVQAFLPITGYNYGAGNYERVLQTLKFAVKYATLTVIGIFIFLMIFAQPIFFLFNDDPVLVKEGARALRMIILLTPLIGFQMIGAGYFQALGKALAAFILAIARQILFLLPLIFILPRFYKLDGIWLAFPAADILAVGVTLLLVVPEWKRLKAKVDLINLHSQN</sequence>
<evidence type="ECO:0000256" key="4">
    <source>
        <dbReference type="ARBA" id="ARBA00022448"/>
    </source>
</evidence>
<dbReference type="NCBIfam" id="TIGR00797">
    <property type="entry name" value="matE"/>
    <property type="match status" value="1"/>
</dbReference>
<feature type="transmembrane region" description="Helical" evidence="10">
    <location>
        <begin position="20"/>
        <end position="40"/>
    </location>
</feature>
<accession>H1XTJ3</accession>
<feature type="transmembrane region" description="Helical" evidence="10">
    <location>
        <begin position="97"/>
        <end position="120"/>
    </location>
</feature>
<dbReference type="EMBL" id="CM001402">
    <property type="protein sequence ID" value="EHO41468.1"/>
    <property type="molecule type" value="Genomic_DNA"/>
</dbReference>
<evidence type="ECO:0000256" key="7">
    <source>
        <dbReference type="ARBA" id="ARBA00022989"/>
    </source>
</evidence>
<keyword evidence="6 10" id="KW-0812">Transmembrane</keyword>
<reference evidence="11 14" key="2">
    <citation type="submission" date="2016-11" db="EMBL/GenBank/DDBJ databases">
        <title>Genomic analysis of Caldithrix abyssi and proposal of a novel bacterial phylum Caldithrichaeota.</title>
        <authorList>
            <person name="Kublanov I."/>
            <person name="Sigalova O."/>
            <person name="Gavrilov S."/>
            <person name="Lebedinsky A."/>
            <person name="Ivanova N."/>
            <person name="Daum C."/>
            <person name="Reddy T."/>
            <person name="Klenk H.P."/>
            <person name="Goker M."/>
            <person name="Reva O."/>
            <person name="Miroshnichenko M."/>
            <person name="Kyprides N."/>
            <person name="Woyke T."/>
            <person name="Gelfand M."/>
        </authorList>
    </citation>
    <scope>NUCLEOTIDE SEQUENCE [LARGE SCALE GENOMIC DNA]</scope>
    <source>
        <strain evidence="11 14">LF13</strain>
    </source>
</reference>
<evidence type="ECO:0000313" key="13">
    <source>
        <dbReference type="Proteomes" id="UP000004671"/>
    </source>
</evidence>
<dbReference type="PANTHER" id="PTHR43823">
    <property type="entry name" value="SPORULATION PROTEIN YKVU"/>
    <property type="match status" value="1"/>
</dbReference>
<dbReference type="RefSeq" id="WP_006928601.1">
    <property type="nucleotide sequence ID" value="NZ_CM001402.1"/>
</dbReference>
<dbReference type="Pfam" id="PF01554">
    <property type="entry name" value="MatE"/>
    <property type="match status" value="2"/>
</dbReference>
<evidence type="ECO:0000256" key="1">
    <source>
        <dbReference type="ARBA" id="ARBA00004651"/>
    </source>
</evidence>
<feature type="transmembrane region" description="Helical" evidence="10">
    <location>
        <begin position="140"/>
        <end position="157"/>
    </location>
</feature>
<keyword evidence="9" id="KW-0046">Antibiotic resistance</keyword>
<comment type="subcellular location">
    <subcellularLocation>
        <location evidence="1">Cell membrane</location>
        <topology evidence="1">Multi-pass membrane protein</topology>
    </subcellularLocation>
</comment>
<dbReference type="InterPro" id="IPR051327">
    <property type="entry name" value="MATE_MepA_subfamily"/>
</dbReference>
<keyword evidence="5" id="KW-1003">Cell membrane</keyword>
<feature type="transmembrane region" description="Helical" evidence="10">
    <location>
        <begin position="198"/>
        <end position="219"/>
    </location>
</feature>
<dbReference type="HOGENOM" id="CLU_012893_0_0_0"/>
<feature type="transmembrane region" description="Helical" evidence="10">
    <location>
        <begin position="322"/>
        <end position="342"/>
    </location>
</feature>
<dbReference type="CDD" id="cd13143">
    <property type="entry name" value="MATE_MepA_like"/>
    <property type="match status" value="1"/>
</dbReference>
<evidence type="ECO:0000256" key="10">
    <source>
        <dbReference type="SAM" id="Phobius"/>
    </source>
</evidence>
<dbReference type="GO" id="GO:0015297">
    <property type="term" value="F:antiporter activity"/>
    <property type="evidence" value="ECO:0007669"/>
    <property type="project" value="InterPro"/>
</dbReference>
<dbReference type="PANTHER" id="PTHR43823:SF3">
    <property type="entry name" value="MULTIDRUG EXPORT PROTEIN MEPA"/>
    <property type="match status" value="1"/>
</dbReference>